<dbReference type="PANTHER" id="PTHR22744:SF14">
    <property type="entry name" value="BTB DOMAIN-CONTAINING PROTEIN-RELATED"/>
    <property type="match status" value="1"/>
</dbReference>
<dbReference type="PANTHER" id="PTHR22744">
    <property type="entry name" value="HELIX LOOP HELIX PROTEIN 21-RELATED"/>
    <property type="match status" value="1"/>
</dbReference>
<keyword evidence="3" id="KW-1185">Reference proteome</keyword>
<name>A0A4U5NZX4_STECR</name>
<evidence type="ECO:0000313" key="3">
    <source>
        <dbReference type="Proteomes" id="UP000298663"/>
    </source>
</evidence>
<sequence>MTNKGVIPFKFTDTLSETVEIGDFSWNIDRRKCPSIITTESERCDEIVCALKESPTVLWNCLAFGTLAAVNKKDGVQCSYEGWNLLHGNNQVKCRVRHKKEKVSQALAAVGQPNAKGVNGEVHVEIVDSFIADLTDPKNALIEDPDDAARLKVGKHELWLPKKVLSANSPFFSGLFKNNFKEGTDGVYDLKGLGVLKLDVFLQFVGIVHGIDMPIGRKSVEGLLHLADLFQCKVVLRRCEDYLRKSQKLTSSKKLLLGDRFNLNGLLIETVKKISVEEWKKLHLPSGVSPLLASLMAQKFRLMDV</sequence>
<organism evidence="2 3">
    <name type="scientific">Steinernema carpocapsae</name>
    <name type="common">Entomopathogenic nematode</name>
    <dbReference type="NCBI Taxonomy" id="34508"/>
    <lineage>
        <taxon>Eukaryota</taxon>
        <taxon>Metazoa</taxon>
        <taxon>Ecdysozoa</taxon>
        <taxon>Nematoda</taxon>
        <taxon>Chromadorea</taxon>
        <taxon>Rhabditida</taxon>
        <taxon>Tylenchina</taxon>
        <taxon>Panagrolaimomorpha</taxon>
        <taxon>Strongyloidoidea</taxon>
        <taxon>Steinernematidae</taxon>
        <taxon>Steinernema</taxon>
    </lineage>
</organism>
<reference evidence="2 3" key="1">
    <citation type="journal article" date="2015" name="Genome Biol.">
        <title>Comparative genomics of Steinernema reveals deeply conserved gene regulatory networks.</title>
        <authorList>
            <person name="Dillman A.R."/>
            <person name="Macchietto M."/>
            <person name="Porter C.F."/>
            <person name="Rogers A."/>
            <person name="Williams B."/>
            <person name="Antoshechkin I."/>
            <person name="Lee M.M."/>
            <person name="Goodwin Z."/>
            <person name="Lu X."/>
            <person name="Lewis E.E."/>
            <person name="Goodrich-Blair H."/>
            <person name="Stock S.P."/>
            <person name="Adams B.J."/>
            <person name="Sternberg P.W."/>
            <person name="Mortazavi A."/>
        </authorList>
    </citation>
    <scope>NUCLEOTIDE SEQUENCE [LARGE SCALE GENOMIC DNA]</scope>
    <source>
        <strain evidence="2 3">ALL</strain>
    </source>
</reference>
<protein>
    <recommendedName>
        <fullName evidence="1">BTB domain-containing protein</fullName>
    </recommendedName>
</protein>
<dbReference type="InterPro" id="IPR011333">
    <property type="entry name" value="SKP1/BTB/POZ_sf"/>
</dbReference>
<comment type="caution">
    <text evidence="2">The sequence shown here is derived from an EMBL/GenBank/DDBJ whole genome shotgun (WGS) entry which is preliminary data.</text>
</comment>
<proteinExistence type="predicted"/>
<dbReference type="PROSITE" id="PS50097">
    <property type="entry name" value="BTB"/>
    <property type="match status" value="1"/>
</dbReference>
<evidence type="ECO:0000313" key="2">
    <source>
        <dbReference type="EMBL" id="TKR89030.1"/>
    </source>
</evidence>
<dbReference type="OrthoDB" id="5877862at2759"/>
<dbReference type="InterPro" id="IPR000210">
    <property type="entry name" value="BTB/POZ_dom"/>
</dbReference>
<dbReference type="AlphaFoldDB" id="A0A4U5NZX4"/>
<evidence type="ECO:0000259" key="1">
    <source>
        <dbReference type="PROSITE" id="PS50097"/>
    </source>
</evidence>
<dbReference type="Gene3D" id="3.30.710.10">
    <property type="entry name" value="Potassium Channel Kv1.1, Chain A"/>
    <property type="match status" value="1"/>
</dbReference>
<dbReference type="EMBL" id="AZBU02000003">
    <property type="protein sequence ID" value="TKR89030.1"/>
    <property type="molecule type" value="Genomic_DNA"/>
</dbReference>
<accession>A0A4U5NZX4</accession>
<dbReference type="Pfam" id="PF00651">
    <property type="entry name" value="BTB"/>
    <property type="match status" value="1"/>
</dbReference>
<gene>
    <name evidence="2" type="ORF">L596_013191</name>
</gene>
<feature type="domain" description="BTB" evidence="1">
    <location>
        <begin position="147"/>
        <end position="205"/>
    </location>
</feature>
<dbReference type="Proteomes" id="UP000298663">
    <property type="component" value="Unassembled WGS sequence"/>
</dbReference>
<dbReference type="SMART" id="SM00225">
    <property type="entry name" value="BTB"/>
    <property type="match status" value="1"/>
</dbReference>
<dbReference type="SUPFAM" id="SSF54695">
    <property type="entry name" value="POZ domain"/>
    <property type="match status" value="1"/>
</dbReference>
<reference evidence="2 3" key="2">
    <citation type="journal article" date="2019" name="G3 (Bethesda)">
        <title>Hybrid Assembly of the Genome of the Entomopathogenic Nematode Steinernema carpocapsae Identifies the X-Chromosome.</title>
        <authorList>
            <person name="Serra L."/>
            <person name="Macchietto M."/>
            <person name="Macias-Munoz A."/>
            <person name="McGill C.J."/>
            <person name="Rodriguez I.M."/>
            <person name="Rodriguez B."/>
            <person name="Murad R."/>
            <person name="Mortazavi A."/>
        </authorList>
    </citation>
    <scope>NUCLEOTIDE SEQUENCE [LARGE SCALE GENOMIC DNA]</scope>
    <source>
        <strain evidence="2 3">ALL</strain>
    </source>
</reference>